<feature type="transmembrane region" description="Helical" evidence="4">
    <location>
        <begin position="297"/>
        <end position="318"/>
    </location>
</feature>
<evidence type="ECO:0000313" key="7">
    <source>
        <dbReference type="Proteomes" id="UP001157114"/>
    </source>
</evidence>
<accession>A0ABQ6GIC5</accession>
<organism evidence="6 7">
    <name type="scientific">Paenibacillus glycanilyticus</name>
    <dbReference type="NCBI Taxonomy" id="126569"/>
    <lineage>
        <taxon>Bacteria</taxon>
        <taxon>Bacillati</taxon>
        <taxon>Bacillota</taxon>
        <taxon>Bacilli</taxon>
        <taxon>Bacillales</taxon>
        <taxon>Paenibacillaceae</taxon>
        <taxon>Paenibacillus</taxon>
    </lineage>
</organism>
<keyword evidence="4" id="KW-1133">Transmembrane helix</keyword>
<name>A0ABQ6GIC5_9BACL</name>
<sequence>MPKHSTIFRKFLISYLIILVIPSIAGYVSYRTSIEVTQSVSIENGITQLERSKEILERRMAEVEGFTRQLALNPDLNALMNEKIKGDQDNVYGIWNVMRQVMPFSQTNDFLQNYFIYLSNYDVILSQGSAYFRPEHYYDNFRYNDMSLAEWKSTVLDRNHGSEIMPLRPFTNKTKQTSVVTYMQSLPLDSFSGNSPATVVVIIDEENISSLLSGLEERYGGWTHISDSQGNTISLRGTDENAAARLSGDTRFDPAKVSQFYNDDLVITIRSDKNGWVYQAGIPRHVLMENANQIRTITWLVTGAALLLGLLAGLLLAYRNSVPINRLLGVMKEHFGKEGITGRNEFDFLQGNISRMITSNRQLENELNRQLPLVRDGFLKRLIAGEFQSGEEIAAAAAQAGAHFQSQQGFVSVLRINGYSGMDSVEILNELTAARLIVKQILLELELGSNLLMTDLGSDRIVTICQVNQEEQESGNTTERKSITDMFEKLIELAYRDYKIHLTASLGEQYHSLLEVSHSSEQAKQTMEYAEYDIKQSIVWFRDAQPETATYYYPLDIEQRLISTIRAGDKEEAGRMVQAVIEKNTDNRQLSIEMKQQLVGELKGTLLKLLDQKAFLESELQFALKNQIVNVQASNPVAIIQEEIIEIVDALCGVISSKKSHAHIQMVEEMKQFIAQSYGDPELTLYRIAEHAERPEKYISQLFKEVTATNISDYLEMVRIEHASEMLRTNACTVDEIAERVGYNSAHSFRRAFKRVMGVAPSSYRQSIKI</sequence>
<dbReference type="Gene3D" id="1.10.10.60">
    <property type="entry name" value="Homeodomain-like"/>
    <property type="match status" value="2"/>
</dbReference>
<feature type="transmembrane region" description="Helical" evidence="4">
    <location>
        <begin position="12"/>
        <end position="30"/>
    </location>
</feature>
<dbReference type="Proteomes" id="UP001157114">
    <property type="component" value="Unassembled WGS sequence"/>
</dbReference>
<keyword evidence="7" id="KW-1185">Reference proteome</keyword>
<evidence type="ECO:0000313" key="6">
    <source>
        <dbReference type="EMBL" id="GLX68812.1"/>
    </source>
</evidence>
<evidence type="ECO:0000256" key="2">
    <source>
        <dbReference type="ARBA" id="ARBA00023125"/>
    </source>
</evidence>
<proteinExistence type="predicted"/>
<dbReference type="PANTHER" id="PTHR43280">
    <property type="entry name" value="ARAC-FAMILY TRANSCRIPTIONAL REGULATOR"/>
    <property type="match status" value="1"/>
</dbReference>
<reference evidence="6 7" key="1">
    <citation type="submission" date="2023-03" db="EMBL/GenBank/DDBJ databases">
        <title>Draft genome sequence of the bacteria which degrade cell wall of Tricholomamatutake.</title>
        <authorList>
            <person name="Konishi Y."/>
            <person name="Fukuta Y."/>
            <person name="Shirasaka N."/>
        </authorList>
    </citation>
    <scope>NUCLEOTIDE SEQUENCE [LARGE SCALE GENOMIC DNA]</scope>
    <source>
        <strain evidence="7">mu1</strain>
    </source>
</reference>
<gene>
    <name evidence="6" type="ORF">MU1_31570</name>
</gene>
<evidence type="ECO:0000256" key="3">
    <source>
        <dbReference type="ARBA" id="ARBA00023163"/>
    </source>
</evidence>
<dbReference type="PROSITE" id="PS01124">
    <property type="entry name" value="HTH_ARAC_FAMILY_2"/>
    <property type="match status" value="1"/>
</dbReference>
<evidence type="ECO:0000256" key="1">
    <source>
        <dbReference type="ARBA" id="ARBA00023015"/>
    </source>
</evidence>
<dbReference type="SMART" id="SM00342">
    <property type="entry name" value="HTH_ARAC"/>
    <property type="match status" value="1"/>
</dbReference>
<dbReference type="PRINTS" id="PR00032">
    <property type="entry name" value="HTHARAC"/>
</dbReference>
<keyword evidence="4" id="KW-0812">Transmembrane</keyword>
<comment type="caution">
    <text evidence="6">The sequence shown here is derived from an EMBL/GenBank/DDBJ whole genome shotgun (WGS) entry which is preliminary data.</text>
</comment>
<dbReference type="SUPFAM" id="SSF46689">
    <property type="entry name" value="Homeodomain-like"/>
    <property type="match status" value="1"/>
</dbReference>
<feature type="domain" description="HTH araC/xylS-type" evidence="5">
    <location>
        <begin position="668"/>
        <end position="767"/>
    </location>
</feature>
<evidence type="ECO:0000259" key="5">
    <source>
        <dbReference type="PROSITE" id="PS01124"/>
    </source>
</evidence>
<dbReference type="RefSeq" id="WP_284239596.1">
    <property type="nucleotide sequence ID" value="NZ_BSSQ01000013.1"/>
</dbReference>
<dbReference type="InterPro" id="IPR018060">
    <property type="entry name" value="HTH_AraC"/>
</dbReference>
<evidence type="ECO:0000256" key="4">
    <source>
        <dbReference type="SAM" id="Phobius"/>
    </source>
</evidence>
<keyword evidence="3" id="KW-0804">Transcription</keyword>
<keyword evidence="4" id="KW-0472">Membrane</keyword>
<keyword evidence="2" id="KW-0238">DNA-binding</keyword>
<dbReference type="InterPro" id="IPR009057">
    <property type="entry name" value="Homeodomain-like_sf"/>
</dbReference>
<keyword evidence="1" id="KW-0805">Transcription regulation</keyword>
<dbReference type="InterPro" id="IPR018062">
    <property type="entry name" value="HTH_AraC-typ_CS"/>
</dbReference>
<dbReference type="EMBL" id="BSSQ01000013">
    <property type="protein sequence ID" value="GLX68812.1"/>
    <property type="molecule type" value="Genomic_DNA"/>
</dbReference>
<dbReference type="PANTHER" id="PTHR43280:SF2">
    <property type="entry name" value="HTH-TYPE TRANSCRIPTIONAL REGULATOR EXSA"/>
    <property type="match status" value="1"/>
</dbReference>
<protein>
    <recommendedName>
        <fullName evidence="5">HTH araC/xylS-type domain-containing protein</fullName>
    </recommendedName>
</protein>
<dbReference type="Pfam" id="PF12833">
    <property type="entry name" value="HTH_18"/>
    <property type="match status" value="1"/>
</dbReference>
<dbReference type="InterPro" id="IPR020449">
    <property type="entry name" value="Tscrpt_reg_AraC-type_HTH"/>
</dbReference>
<dbReference type="PROSITE" id="PS00041">
    <property type="entry name" value="HTH_ARAC_FAMILY_1"/>
    <property type="match status" value="1"/>
</dbReference>